<dbReference type="Pfam" id="PF00001">
    <property type="entry name" value="7tm_1"/>
    <property type="match status" value="1"/>
</dbReference>
<dbReference type="PANTHER" id="PTHR24228:SF59">
    <property type="entry name" value="NEUROPEPTIDE RECEPTOR 15"/>
    <property type="match status" value="1"/>
</dbReference>
<keyword evidence="10" id="KW-1185">Reference proteome</keyword>
<dbReference type="PROSITE" id="PS50262">
    <property type="entry name" value="G_PROTEIN_RECEP_F1_2"/>
    <property type="match status" value="1"/>
</dbReference>
<dbReference type="InterPro" id="IPR017452">
    <property type="entry name" value="GPCR_Rhodpsn_7TM"/>
</dbReference>
<keyword evidence="3" id="KW-0812">Transmembrane</keyword>
<keyword evidence="2" id="KW-1003">Cell membrane</keyword>
<keyword evidence="4" id="KW-1133">Transmembrane helix</keyword>
<evidence type="ECO:0000256" key="5">
    <source>
        <dbReference type="ARBA" id="ARBA00023040"/>
    </source>
</evidence>
<evidence type="ECO:0000256" key="7">
    <source>
        <dbReference type="ARBA" id="ARBA00023170"/>
    </source>
</evidence>
<dbReference type="CDD" id="cd00637">
    <property type="entry name" value="7tm_classA_rhodopsin-like"/>
    <property type="match status" value="1"/>
</dbReference>
<comment type="caution">
    <text evidence="9">The sequence shown here is derived from an EMBL/GenBank/DDBJ whole genome shotgun (WGS) entry which is preliminary data.</text>
</comment>
<proteinExistence type="predicted"/>
<evidence type="ECO:0000256" key="8">
    <source>
        <dbReference type="ARBA" id="ARBA00023224"/>
    </source>
</evidence>
<sequence length="401" mass="45395">MLAGCCETFTHPTGVPSLKATYTENTSEFHDVRQLSNLSPIMDNHIGLDIEITVINVTDDINVATYAEMYYDNNITSAGKVIPRWEVYIEAILLFIVMVFGVFGNIMILIAALVSEKLRKPLHLLILNMAFVDFLTCAIACPFHVYGIVNHEWRLGQMWCDFARAILSMVLGVSLLSNTAIAVNRYCSSSVLSKSRKIVCSKVGTLVIILFIWLSVFSLLVMPQITGFIIISFIPEYGYCTPASPYKNTIIYYVYSYAIGFIIPFIATCICYYKIFCVIRERLNLLRTERSRQEFIRASKRMAMIFTVFCICWLPDFIHNIIFLYTDITEPWIIRGLAILLLSNSAINPFIYAHKISAFRLALSELFAAKKVDNASSDDRRVTPSRLGSRAARTVGDTTFL</sequence>
<evidence type="ECO:0000313" key="10">
    <source>
        <dbReference type="Proteomes" id="UP000749559"/>
    </source>
</evidence>
<reference evidence="9" key="1">
    <citation type="submission" date="2022-03" db="EMBL/GenBank/DDBJ databases">
        <authorList>
            <person name="Martin C."/>
        </authorList>
    </citation>
    <scope>NUCLEOTIDE SEQUENCE</scope>
</reference>
<evidence type="ECO:0000313" key="9">
    <source>
        <dbReference type="EMBL" id="CAH1788927.1"/>
    </source>
</evidence>
<dbReference type="PANTHER" id="PTHR24228">
    <property type="entry name" value="B2 BRADYKININ RECEPTOR/ANGIOTENSIN II RECEPTOR"/>
    <property type="match status" value="1"/>
</dbReference>
<dbReference type="SMART" id="SM01381">
    <property type="entry name" value="7TM_GPCR_Srsx"/>
    <property type="match status" value="1"/>
</dbReference>
<protein>
    <submittedName>
        <fullName evidence="9">Uncharacterized protein</fullName>
    </submittedName>
</protein>
<dbReference type="EMBL" id="CAIIXF020000007">
    <property type="protein sequence ID" value="CAH1788927.1"/>
    <property type="molecule type" value="Genomic_DNA"/>
</dbReference>
<dbReference type="SUPFAM" id="SSF81321">
    <property type="entry name" value="Family A G protein-coupled receptor-like"/>
    <property type="match status" value="1"/>
</dbReference>
<gene>
    <name evidence="9" type="ORF">OFUS_LOCUS14373</name>
</gene>
<comment type="subcellular location">
    <subcellularLocation>
        <location evidence="1">Cell membrane</location>
        <topology evidence="1">Multi-pass membrane protein</topology>
    </subcellularLocation>
</comment>
<evidence type="ECO:0000256" key="4">
    <source>
        <dbReference type="ARBA" id="ARBA00022989"/>
    </source>
</evidence>
<organism evidence="9 10">
    <name type="scientific">Owenia fusiformis</name>
    <name type="common">Polychaete worm</name>
    <dbReference type="NCBI Taxonomy" id="6347"/>
    <lineage>
        <taxon>Eukaryota</taxon>
        <taxon>Metazoa</taxon>
        <taxon>Spiralia</taxon>
        <taxon>Lophotrochozoa</taxon>
        <taxon>Annelida</taxon>
        <taxon>Polychaeta</taxon>
        <taxon>Sedentaria</taxon>
        <taxon>Canalipalpata</taxon>
        <taxon>Sabellida</taxon>
        <taxon>Oweniida</taxon>
        <taxon>Oweniidae</taxon>
        <taxon>Owenia</taxon>
    </lineage>
</organism>
<dbReference type="AlphaFoldDB" id="A0A8J1UF56"/>
<evidence type="ECO:0000256" key="3">
    <source>
        <dbReference type="ARBA" id="ARBA00022692"/>
    </source>
</evidence>
<evidence type="ECO:0000256" key="6">
    <source>
        <dbReference type="ARBA" id="ARBA00023136"/>
    </source>
</evidence>
<dbReference type="OrthoDB" id="10044919at2759"/>
<dbReference type="PRINTS" id="PR00237">
    <property type="entry name" value="GPCRRHODOPSN"/>
</dbReference>
<keyword evidence="5" id="KW-0297">G-protein coupled receptor</keyword>
<evidence type="ECO:0000256" key="1">
    <source>
        <dbReference type="ARBA" id="ARBA00004651"/>
    </source>
</evidence>
<keyword evidence="8" id="KW-0807">Transducer</keyword>
<dbReference type="InterPro" id="IPR000276">
    <property type="entry name" value="GPCR_Rhodpsn"/>
</dbReference>
<name>A0A8J1UF56_OWEFU</name>
<accession>A0A8J1UF56</accession>
<dbReference type="Gene3D" id="1.20.1070.10">
    <property type="entry name" value="Rhodopsin 7-helix transmembrane proteins"/>
    <property type="match status" value="1"/>
</dbReference>
<keyword evidence="6" id="KW-0472">Membrane</keyword>
<evidence type="ECO:0000256" key="2">
    <source>
        <dbReference type="ARBA" id="ARBA00022475"/>
    </source>
</evidence>
<keyword evidence="7" id="KW-0675">Receptor</keyword>
<dbReference type="GO" id="GO:0005886">
    <property type="term" value="C:plasma membrane"/>
    <property type="evidence" value="ECO:0007669"/>
    <property type="project" value="UniProtKB-SubCell"/>
</dbReference>
<dbReference type="Proteomes" id="UP000749559">
    <property type="component" value="Unassembled WGS sequence"/>
</dbReference>
<dbReference type="GO" id="GO:0004930">
    <property type="term" value="F:G protein-coupled receptor activity"/>
    <property type="evidence" value="ECO:0007669"/>
    <property type="project" value="UniProtKB-KW"/>
</dbReference>